<dbReference type="PROSITE" id="PS50238">
    <property type="entry name" value="RHOGAP"/>
    <property type="match status" value="1"/>
</dbReference>
<dbReference type="Gene3D" id="1.10.555.10">
    <property type="entry name" value="Rho GTPase activation protein"/>
    <property type="match status" value="1"/>
</dbReference>
<name>A0AAV2IEH3_LYMST</name>
<reference evidence="3 4" key="1">
    <citation type="submission" date="2024-04" db="EMBL/GenBank/DDBJ databases">
        <authorList>
            <consortium name="Genoscope - CEA"/>
            <person name="William W."/>
        </authorList>
    </citation>
    <scope>NUCLEOTIDE SEQUENCE [LARGE SCALE GENOMIC DNA]</scope>
</reference>
<gene>
    <name evidence="3" type="ORF">GSLYS_00018583001</name>
</gene>
<dbReference type="Pfam" id="PF25442">
    <property type="entry name" value="Ubiquitin_RHG40_C"/>
    <property type="match status" value="1"/>
</dbReference>
<evidence type="ECO:0000259" key="2">
    <source>
        <dbReference type="PROSITE" id="PS50238"/>
    </source>
</evidence>
<dbReference type="GO" id="GO:0007165">
    <property type="term" value="P:signal transduction"/>
    <property type="evidence" value="ECO:0007669"/>
    <property type="project" value="InterPro"/>
</dbReference>
<accession>A0AAV2IEH3</accession>
<dbReference type="GO" id="GO:0030833">
    <property type="term" value="P:regulation of actin filament polymerization"/>
    <property type="evidence" value="ECO:0007669"/>
    <property type="project" value="TreeGrafter"/>
</dbReference>
<feature type="domain" description="Rho-GAP" evidence="2">
    <location>
        <begin position="213"/>
        <end position="406"/>
    </location>
</feature>
<dbReference type="CDD" id="cd00159">
    <property type="entry name" value="RhoGAP"/>
    <property type="match status" value="1"/>
</dbReference>
<dbReference type="GO" id="GO:0051056">
    <property type="term" value="P:regulation of small GTPase mediated signal transduction"/>
    <property type="evidence" value="ECO:0007669"/>
    <property type="project" value="TreeGrafter"/>
</dbReference>
<dbReference type="InterPro" id="IPR008936">
    <property type="entry name" value="Rho_GTPase_activation_prot"/>
</dbReference>
<dbReference type="InterPro" id="IPR057323">
    <property type="entry name" value="RHG40/28/18_ubiquitin"/>
</dbReference>
<dbReference type="SUPFAM" id="SSF48350">
    <property type="entry name" value="GTPase activation domain, GAP"/>
    <property type="match status" value="1"/>
</dbReference>
<dbReference type="GO" id="GO:0005096">
    <property type="term" value="F:GTPase activator activity"/>
    <property type="evidence" value="ECO:0007669"/>
    <property type="project" value="UniProtKB-KW"/>
</dbReference>
<protein>
    <recommendedName>
        <fullName evidence="2">Rho-GAP domain-containing protein</fullName>
    </recommendedName>
</protein>
<sequence>MANMMFLFRQRAAALPTRQLTTVASSRSLLQKILFSDKVLVRQTLSHLQAENVLKSLKFISSTSGQLNNKILVEDVFKFSSEDVSKATKTPSPSNWLPSYNQKGSLFYGLFGYGRQDVPTYANHRPLSYNCRGLHLVPARYCNIPTDFKAKPFTNLPQGTTIISDLCKESQSRLREIAYSNMKRFLHDNGITYVKNKPKKYSDQGLFKSAFQVQVEKDIAHKRNINRVPALLRYLIMEIAQRDLDTAGIFRKPGRAAQIKELKADLEKNFYQSGQIDRSNHNIHTFASVLKEFLRDPPAKLISTENFEIYPPIEGLPFKAKQYTFMRYFFVGMTPEHRETLQFLFSFLDEVASRSSKNGMTHDNLAICFAPNLFNIGDVPPDQQGEKSKTLVNMTRAWMFYYHDLGIVTGRLMGDLRRSFETKPAKIKFDPKLFPEVPKPPPVPSNLLGLTSTTMTVMTPYETQSSQQVDIDQNVTAHHVVCKVLGIHYDPFDIVPINPASDPSTPIGPEVLYDMKPSEYNEKSSNDESGKPFYYLYEVGGNIGERRLNPNTIMLELYQKNPNAVWILKPYGKPPTDVSK</sequence>
<dbReference type="EMBL" id="CAXITT010000677">
    <property type="protein sequence ID" value="CAL1545104.1"/>
    <property type="molecule type" value="Genomic_DNA"/>
</dbReference>
<dbReference type="SMART" id="SM00324">
    <property type="entry name" value="RhoGAP"/>
    <property type="match status" value="1"/>
</dbReference>
<organism evidence="3 4">
    <name type="scientific">Lymnaea stagnalis</name>
    <name type="common">Great pond snail</name>
    <name type="synonym">Helix stagnalis</name>
    <dbReference type="NCBI Taxonomy" id="6523"/>
    <lineage>
        <taxon>Eukaryota</taxon>
        <taxon>Metazoa</taxon>
        <taxon>Spiralia</taxon>
        <taxon>Lophotrochozoa</taxon>
        <taxon>Mollusca</taxon>
        <taxon>Gastropoda</taxon>
        <taxon>Heterobranchia</taxon>
        <taxon>Euthyneura</taxon>
        <taxon>Panpulmonata</taxon>
        <taxon>Hygrophila</taxon>
        <taxon>Lymnaeoidea</taxon>
        <taxon>Lymnaeidae</taxon>
        <taxon>Lymnaea</taxon>
    </lineage>
</organism>
<dbReference type="PANTHER" id="PTHR14963:SF7">
    <property type="entry name" value="RHO GTPASE-ACTIVATING PROTEIN 19"/>
    <property type="match status" value="1"/>
</dbReference>
<comment type="caution">
    <text evidence="3">The sequence shown here is derived from an EMBL/GenBank/DDBJ whole genome shotgun (WGS) entry which is preliminary data.</text>
</comment>
<dbReference type="GO" id="GO:0005737">
    <property type="term" value="C:cytoplasm"/>
    <property type="evidence" value="ECO:0007669"/>
    <property type="project" value="TreeGrafter"/>
</dbReference>
<dbReference type="Pfam" id="PF00620">
    <property type="entry name" value="RhoGAP"/>
    <property type="match status" value="1"/>
</dbReference>
<evidence type="ECO:0000256" key="1">
    <source>
        <dbReference type="ARBA" id="ARBA00022468"/>
    </source>
</evidence>
<dbReference type="AlphaFoldDB" id="A0AAV2IEH3"/>
<keyword evidence="1" id="KW-0343">GTPase activation</keyword>
<dbReference type="Proteomes" id="UP001497497">
    <property type="component" value="Unassembled WGS sequence"/>
</dbReference>
<dbReference type="InterPro" id="IPR000198">
    <property type="entry name" value="RhoGAP_dom"/>
</dbReference>
<dbReference type="PANTHER" id="PTHR14963">
    <property type="entry name" value="RHO GTPASE ACTIVATING PROTEIN 18,19-RELATED"/>
    <property type="match status" value="1"/>
</dbReference>
<evidence type="ECO:0000313" key="4">
    <source>
        <dbReference type="Proteomes" id="UP001497497"/>
    </source>
</evidence>
<evidence type="ECO:0000313" key="3">
    <source>
        <dbReference type="EMBL" id="CAL1545104.1"/>
    </source>
</evidence>
<proteinExistence type="predicted"/>
<keyword evidence="4" id="KW-1185">Reference proteome</keyword>